<evidence type="ECO:0000259" key="4">
    <source>
        <dbReference type="Pfam" id="PF04824"/>
    </source>
</evidence>
<evidence type="ECO:0000313" key="6">
    <source>
        <dbReference type="EMBL" id="KAK2954102.1"/>
    </source>
</evidence>
<gene>
    <name evidence="6" type="ORF">BLNAU_10919</name>
</gene>
<feature type="domain" description="Rad21/Rec8-like protein N-terminal" evidence="5">
    <location>
        <begin position="1"/>
        <end position="102"/>
    </location>
</feature>
<dbReference type="Pfam" id="PF04824">
    <property type="entry name" value="Rad21_Rec8"/>
    <property type="match status" value="1"/>
</dbReference>
<keyword evidence="2" id="KW-0539">Nucleus</keyword>
<feature type="domain" description="Rad21/Rec8-like protein C-terminal eukaryotic" evidence="4">
    <location>
        <begin position="647"/>
        <end position="689"/>
    </location>
</feature>
<dbReference type="Proteomes" id="UP001281761">
    <property type="component" value="Unassembled WGS sequence"/>
</dbReference>
<dbReference type="InterPro" id="IPR006910">
    <property type="entry name" value="Rad21_Rec8_N"/>
</dbReference>
<accession>A0ABQ9XSK5</accession>
<evidence type="ECO:0000259" key="5">
    <source>
        <dbReference type="Pfam" id="PF04825"/>
    </source>
</evidence>
<evidence type="ECO:0000256" key="3">
    <source>
        <dbReference type="SAM" id="MobiDB-lite"/>
    </source>
</evidence>
<comment type="caution">
    <text evidence="6">The sequence shown here is derived from an EMBL/GenBank/DDBJ whole genome shotgun (WGS) entry which is preliminary data.</text>
</comment>
<comment type="subcellular location">
    <subcellularLocation>
        <location evidence="1">Nucleus</location>
    </subcellularLocation>
</comment>
<feature type="region of interest" description="Disordered" evidence="3">
    <location>
        <begin position="350"/>
        <end position="372"/>
    </location>
</feature>
<organism evidence="6 7">
    <name type="scientific">Blattamonas nauphoetae</name>
    <dbReference type="NCBI Taxonomy" id="2049346"/>
    <lineage>
        <taxon>Eukaryota</taxon>
        <taxon>Metamonada</taxon>
        <taxon>Preaxostyla</taxon>
        <taxon>Oxymonadida</taxon>
        <taxon>Blattamonas</taxon>
    </lineage>
</organism>
<dbReference type="EMBL" id="JARBJD010000082">
    <property type="protein sequence ID" value="KAK2954102.1"/>
    <property type="molecule type" value="Genomic_DNA"/>
</dbReference>
<dbReference type="Pfam" id="PF04825">
    <property type="entry name" value="Rad21_Rec8_N"/>
    <property type="match status" value="1"/>
</dbReference>
<sequence length="693" mass="78897">MAFASTYLSNKGALGKLWKAGTESGTLSRSSISDVNIVSVVQLITSGDYLNPKNRPTYGIQVRLSAQLLYGIVRVYSRKLVLLQDDLNTLFTRISVKSSEQTKQKKTVQFSIPSQTEDNARDLSIFDFGLSVAPRIQLDQSLLDQNPFFSKQTHTTTDKSKITLPQPPRVDLPLDIPDFARDFFADASDDLLEDFNNIQFEDLLGHLEGNILIVDDETHQEDRQGTPGHTILLPLPHGIYTPTPRSRTHLSTPALPTTPSLPPLQQVEQALPVVDDDDWMDNEAIEPPISEFGERGKHEEMLRDDSSQISLDQDNHSLFSQSNLLKVAESKPPKPKKQIQTRLIRYVHYPEESSQAEEETIPQRKRPQMDPLERQQRAELRKLEEERKIRHERMQTRLRLAYQPTKEMLRKLLDPNPVIDSVEFQQGLEDTSSIVQNELRELDWDEMRERIAQFEENEDRSEMGDELQVLSDDQRILLTVLEKRKRALRLENRRRMQSASKAAEGGRSGNEIHSDGLSLSGHHRPAPPLSDFDQTPRKIPRLEGHNENDPFAQQHEEGLVFDEWAGDENEWNPPETALGARSDIHIPVGIPAFSLEDHGMGERLADREERVYASVTPGQNQKLINWAEEVFDKETKNGPEVPFPAFIPQGGGRREKSQAFMSMLKLHAAGYLHLKQERPYGDITATRVTEPLN</sequence>
<proteinExistence type="predicted"/>
<reference evidence="6 7" key="1">
    <citation type="journal article" date="2022" name="bioRxiv">
        <title>Genomics of Preaxostyla Flagellates Illuminates Evolutionary Transitions and the Path Towards Mitochondrial Loss.</title>
        <authorList>
            <person name="Novak L.V.F."/>
            <person name="Treitli S.C."/>
            <person name="Pyrih J."/>
            <person name="Halakuc P."/>
            <person name="Pipaliya S.V."/>
            <person name="Vacek V."/>
            <person name="Brzon O."/>
            <person name="Soukal P."/>
            <person name="Eme L."/>
            <person name="Dacks J.B."/>
            <person name="Karnkowska A."/>
            <person name="Elias M."/>
            <person name="Hampl V."/>
        </authorList>
    </citation>
    <scope>NUCLEOTIDE SEQUENCE [LARGE SCALE GENOMIC DNA]</scope>
    <source>
        <strain evidence="6">NAU3</strain>
        <tissue evidence="6">Gut</tissue>
    </source>
</reference>
<feature type="compositionally biased region" description="Basic and acidic residues" evidence="3">
    <location>
        <begin position="534"/>
        <end position="549"/>
    </location>
</feature>
<protein>
    <submittedName>
        <fullName evidence="6">Uncharacterized protein</fullName>
    </submittedName>
</protein>
<evidence type="ECO:0000313" key="7">
    <source>
        <dbReference type="Proteomes" id="UP001281761"/>
    </source>
</evidence>
<dbReference type="PANTHER" id="PTHR12585:SF69">
    <property type="entry name" value="FI11703P"/>
    <property type="match status" value="1"/>
</dbReference>
<dbReference type="PANTHER" id="PTHR12585">
    <property type="entry name" value="SCC1 / RAD21 FAMILY MEMBER"/>
    <property type="match status" value="1"/>
</dbReference>
<dbReference type="InterPro" id="IPR006909">
    <property type="entry name" value="Rad21/Rec8_C_eu"/>
</dbReference>
<dbReference type="InterPro" id="IPR039781">
    <property type="entry name" value="Rad21/Rec8-like"/>
</dbReference>
<evidence type="ECO:0000256" key="2">
    <source>
        <dbReference type="ARBA" id="ARBA00023242"/>
    </source>
</evidence>
<keyword evidence="7" id="KW-1185">Reference proteome</keyword>
<name>A0ABQ9XSK5_9EUKA</name>
<evidence type="ECO:0000256" key="1">
    <source>
        <dbReference type="ARBA" id="ARBA00004123"/>
    </source>
</evidence>
<feature type="region of interest" description="Disordered" evidence="3">
    <location>
        <begin position="492"/>
        <end position="549"/>
    </location>
</feature>